<gene>
    <name evidence="8" type="ORF">CJ232_04365</name>
</gene>
<reference evidence="8 9" key="1">
    <citation type="submission" date="2017-09" db="EMBL/GenBank/DDBJ databases">
        <title>Bacterial strain isolated from the female urinary microbiota.</title>
        <authorList>
            <person name="Thomas-White K."/>
            <person name="Kumar N."/>
            <person name="Forster S."/>
            <person name="Putonti C."/>
            <person name="Lawley T."/>
            <person name="Wolfe A.J."/>
        </authorList>
    </citation>
    <scope>NUCLEOTIDE SEQUENCE [LARGE SCALE GENOMIC DNA]</scope>
    <source>
        <strain evidence="8 9">UMB0818</strain>
    </source>
</reference>
<dbReference type="InterPro" id="IPR002196">
    <property type="entry name" value="Glyco_hydro_24"/>
</dbReference>
<dbReference type="PANTHER" id="PTHR38107">
    <property type="match status" value="1"/>
</dbReference>
<evidence type="ECO:0000256" key="1">
    <source>
        <dbReference type="ARBA" id="ARBA00000632"/>
    </source>
</evidence>
<evidence type="ECO:0000313" key="8">
    <source>
        <dbReference type="EMBL" id="PMC10739.1"/>
    </source>
</evidence>
<dbReference type="SUPFAM" id="SSF53955">
    <property type="entry name" value="Lysozyme-like"/>
    <property type="match status" value="1"/>
</dbReference>
<comment type="caution">
    <text evidence="8">The sequence shown here is derived from an EMBL/GenBank/DDBJ whole genome shotgun (WGS) entry which is preliminary data.</text>
</comment>
<dbReference type="AlphaFoldDB" id="A0A2N6Q6V9"/>
<evidence type="ECO:0000256" key="3">
    <source>
        <dbReference type="ARBA" id="ARBA00022638"/>
    </source>
</evidence>
<comment type="catalytic activity">
    <reaction evidence="1 7">
        <text>Hydrolysis of (1-&gt;4)-beta-linkages between N-acetylmuramic acid and N-acetyl-D-glucosamine residues in a peptidoglycan and between N-acetyl-D-glucosamine residues in chitodextrins.</text>
        <dbReference type="EC" id="3.2.1.17"/>
    </reaction>
</comment>
<keyword evidence="2 7" id="KW-0929">Antimicrobial</keyword>
<dbReference type="EC" id="3.2.1.17" evidence="7"/>
<dbReference type="HAMAP" id="MF_04110">
    <property type="entry name" value="ENDOLYSIN_T4"/>
    <property type="match status" value="1"/>
</dbReference>
<dbReference type="Gene3D" id="1.10.530.40">
    <property type="match status" value="1"/>
</dbReference>
<keyword evidence="5" id="KW-1035">Host cytoplasm</keyword>
<dbReference type="InterPro" id="IPR051018">
    <property type="entry name" value="Bacteriophage_GH24"/>
</dbReference>
<sequence length="149" mass="17095">MRLRASNLLIQKLKEFEGLRLVAYKPTKAERWWTIGYGHSAGDVKAGMRITEEKAEELLKRDLFFVEKFVNGIPKIKTQGQFDALVSFAYNVGVGNLKSSTLLNKIIHDAPTAEIQREFMKWVYSGGKQLAGLVKRRRWEAERWAAHNS</sequence>
<dbReference type="InterPro" id="IPR023346">
    <property type="entry name" value="Lysozyme-like_dom_sf"/>
</dbReference>
<evidence type="ECO:0000256" key="2">
    <source>
        <dbReference type="ARBA" id="ARBA00022529"/>
    </source>
</evidence>
<dbReference type="CDD" id="cd00737">
    <property type="entry name" value="lyz_endolysin_autolysin"/>
    <property type="match status" value="1"/>
</dbReference>
<dbReference type="GO" id="GO:0016998">
    <property type="term" value="P:cell wall macromolecule catabolic process"/>
    <property type="evidence" value="ECO:0007669"/>
    <property type="project" value="InterPro"/>
</dbReference>
<dbReference type="EMBL" id="PNGI01000006">
    <property type="protein sequence ID" value="PMC10739.1"/>
    <property type="molecule type" value="Genomic_DNA"/>
</dbReference>
<dbReference type="GO" id="GO:0042742">
    <property type="term" value="P:defense response to bacterium"/>
    <property type="evidence" value="ECO:0007669"/>
    <property type="project" value="UniProtKB-KW"/>
</dbReference>
<evidence type="ECO:0000256" key="6">
    <source>
        <dbReference type="ARBA" id="ARBA00023295"/>
    </source>
</evidence>
<dbReference type="GO" id="GO:0009253">
    <property type="term" value="P:peptidoglycan catabolic process"/>
    <property type="evidence" value="ECO:0007669"/>
    <property type="project" value="InterPro"/>
</dbReference>
<dbReference type="InterPro" id="IPR033907">
    <property type="entry name" value="Endolysin_autolysin"/>
</dbReference>
<evidence type="ECO:0000256" key="5">
    <source>
        <dbReference type="ARBA" id="ARBA00023200"/>
    </source>
</evidence>
<dbReference type="InterPro" id="IPR023347">
    <property type="entry name" value="Lysozyme_dom_sf"/>
</dbReference>
<accession>A0A2N6Q6V9</accession>
<proteinExistence type="inferred from homology"/>
<dbReference type="Proteomes" id="UP000235661">
    <property type="component" value="Unassembled WGS sequence"/>
</dbReference>
<comment type="similarity">
    <text evidence="7">Belongs to the glycosyl hydrolase 24 family.</text>
</comment>
<name>A0A2N6Q6V9_9BACT</name>
<evidence type="ECO:0000256" key="4">
    <source>
        <dbReference type="ARBA" id="ARBA00022801"/>
    </source>
</evidence>
<dbReference type="GO" id="GO:0031640">
    <property type="term" value="P:killing of cells of another organism"/>
    <property type="evidence" value="ECO:0007669"/>
    <property type="project" value="UniProtKB-KW"/>
</dbReference>
<keyword evidence="3 7" id="KW-0081">Bacteriolytic enzyme</keyword>
<evidence type="ECO:0000256" key="7">
    <source>
        <dbReference type="RuleBase" id="RU003788"/>
    </source>
</evidence>
<keyword evidence="4 7" id="KW-0378">Hydrolase</keyword>
<protein>
    <recommendedName>
        <fullName evidence="7">Lysozyme</fullName>
        <ecNumber evidence="7">3.2.1.17</ecNumber>
    </recommendedName>
</protein>
<dbReference type="RefSeq" id="WP_102188114.1">
    <property type="nucleotide sequence ID" value="NZ_PNGI01000006.1"/>
</dbReference>
<dbReference type="InterPro" id="IPR034690">
    <property type="entry name" value="Endolysin_T4_type"/>
</dbReference>
<organism evidence="8 9">
    <name type="scientific">Hoylesella timonensis</name>
    <dbReference type="NCBI Taxonomy" id="386414"/>
    <lineage>
        <taxon>Bacteria</taxon>
        <taxon>Pseudomonadati</taxon>
        <taxon>Bacteroidota</taxon>
        <taxon>Bacteroidia</taxon>
        <taxon>Bacteroidales</taxon>
        <taxon>Prevotellaceae</taxon>
        <taxon>Hoylesella</taxon>
    </lineage>
</organism>
<dbReference type="PANTHER" id="PTHR38107:SF3">
    <property type="entry name" value="LYSOZYME RRRD-RELATED"/>
    <property type="match status" value="1"/>
</dbReference>
<dbReference type="Pfam" id="PF00959">
    <property type="entry name" value="Phage_lysozyme"/>
    <property type="match status" value="1"/>
</dbReference>
<keyword evidence="6 7" id="KW-0326">Glycosidase</keyword>
<dbReference type="GO" id="GO:0003796">
    <property type="term" value="F:lysozyme activity"/>
    <property type="evidence" value="ECO:0007669"/>
    <property type="project" value="UniProtKB-EC"/>
</dbReference>
<evidence type="ECO:0000313" key="9">
    <source>
        <dbReference type="Proteomes" id="UP000235661"/>
    </source>
</evidence>